<dbReference type="InterPro" id="IPR036859">
    <property type="entry name" value="CAP-Gly_dom_sf"/>
</dbReference>
<dbReference type="InterPro" id="IPR000938">
    <property type="entry name" value="CAP-Gly_domain"/>
</dbReference>
<evidence type="ECO:0000313" key="4">
    <source>
        <dbReference type="RefSeq" id="XP_026287074.1"/>
    </source>
</evidence>
<feature type="compositionally biased region" description="Acidic residues" evidence="1">
    <location>
        <begin position="177"/>
        <end position="187"/>
    </location>
</feature>
<dbReference type="OrthoDB" id="2130750at2759"/>
<dbReference type="SMART" id="SM01052">
    <property type="entry name" value="CAP_GLY"/>
    <property type="match status" value="1"/>
</dbReference>
<dbReference type="GeneID" id="113212547"/>
<gene>
    <name evidence="4" type="primary">LOC113212547</name>
</gene>
<protein>
    <submittedName>
        <fullName evidence="4">Uncharacterized protein LOC113212547</fullName>
    </submittedName>
</protein>
<feature type="domain" description="CAP-Gly" evidence="2">
    <location>
        <begin position="760"/>
        <end position="802"/>
    </location>
</feature>
<feature type="region of interest" description="Disordered" evidence="1">
    <location>
        <begin position="88"/>
        <end position="162"/>
    </location>
</feature>
<dbReference type="PROSITE" id="PS50245">
    <property type="entry name" value="CAP_GLY_2"/>
    <property type="match status" value="1"/>
</dbReference>
<dbReference type="RefSeq" id="XP_026287074.1">
    <property type="nucleotide sequence ID" value="XM_026431289.2"/>
</dbReference>
<proteinExistence type="predicted"/>
<evidence type="ECO:0000256" key="1">
    <source>
        <dbReference type="SAM" id="MobiDB-lite"/>
    </source>
</evidence>
<feature type="compositionally biased region" description="Basic and acidic residues" evidence="1">
    <location>
        <begin position="120"/>
        <end position="134"/>
    </location>
</feature>
<keyword evidence="3" id="KW-1185">Reference proteome</keyword>
<feature type="region of interest" description="Disordered" evidence="1">
    <location>
        <begin position="329"/>
        <end position="360"/>
    </location>
</feature>
<evidence type="ECO:0000313" key="3">
    <source>
        <dbReference type="Proteomes" id="UP000504606"/>
    </source>
</evidence>
<dbReference type="Proteomes" id="UP000504606">
    <property type="component" value="Unplaced"/>
</dbReference>
<dbReference type="SUPFAM" id="SSF74924">
    <property type="entry name" value="Cap-Gly domain"/>
    <property type="match status" value="1"/>
</dbReference>
<dbReference type="KEGG" id="foc:113212547"/>
<dbReference type="Pfam" id="PF01302">
    <property type="entry name" value="CAP_GLY"/>
    <property type="match status" value="1"/>
</dbReference>
<evidence type="ECO:0000259" key="2">
    <source>
        <dbReference type="PROSITE" id="PS50245"/>
    </source>
</evidence>
<reference evidence="4" key="1">
    <citation type="submission" date="2025-08" db="UniProtKB">
        <authorList>
            <consortium name="RefSeq"/>
        </authorList>
    </citation>
    <scope>IDENTIFICATION</scope>
    <source>
        <tissue evidence="4">Whole organism</tissue>
    </source>
</reference>
<feature type="compositionally biased region" description="Low complexity" evidence="1">
    <location>
        <begin position="94"/>
        <end position="105"/>
    </location>
</feature>
<dbReference type="AlphaFoldDB" id="A0A6J1T0M2"/>
<feature type="region of interest" description="Disordered" evidence="1">
    <location>
        <begin position="177"/>
        <end position="221"/>
    </location>
</feature>
<feature type="region of interest" description="Disordered" evidence="1">
    <location>
        <begin position="649"/>
        <end position="675"/>
    </location>
</feature>
<name>A0A6J1T0M2_FRAOC</name>
<feature type="compositionally biased region" description="Low complexity" evidence="1">
    <location>
        <begin position="330"/>
        <end position="347"/>
    </location>
</feature>
<dbReference type="Gene3D" id="2.30.30.190">
    <property type="entry name" value="CAP Gly-rich-like domain"/>
    <property type="match status" value="1"/>
</dbReference>
<organism evidence="3 4">
    <name type="scientific">Frankliniella occidentalis</name>
    <name type="common">Western flower thrips</name>
    <name type="synonym">Euthrips occidentalis</name>
    <dbReference type="NCBI Taxonomy" id="133901"/>
    <lineage>
        <taxon>Eukaryota</taxon>
        <taxon>Metazoa</taxon>
        <taxon>Ecdysozoa</taxon>
        <taxon>Arthropoda</taxon>
        <taxon>Hexapoda</taxon>
        <taxon>Insecta</taxon>
        <taxon>Pterygota</taxon>
        <taxon>Neoptera</taxon>
        <taxon>Paraneoptera</taxon>
        <taxon>Thysanoptera</taxon>
        <taxon>Terebrantia</taxon>
        <taxon>Thripoidea</taxon>
        <taxon>Thripidae</taxon>
        <taxon>Frankliniella</taxon>
    </lineage>
</organism>
<accession>A0A6J1T0M2</accession>
<sequence>MDLNNPYSFSSHSSSDLNLETVRALHQTVVALRAALEQSRSELFELRVKVHSNSNNKVYADTIEKLALENHILRERVLATRAVKTMEEEENACDSSPGSSSVPVDEQTSAVDPENTADTTETKDAEDIALHHVQTETVPTTDKINPIKSEESEDNPDFGAAENESCIGLDKEEDVCENSCSADEEQLENEKPAPSQVCDSEDQINGIKPKANEDSDNESEELDDIELIFTTEETKELGVMQEDLVSISDTENWTAVNGQPSLPVTVEKSTQFDEESTGLRMPWTHTVVVETDISKCGIIDENEVPPNNNLRRNTLPSPMPYRPIIHKEVLSSSKSPSHSMKFSTSRSPRPPGSTDSKRLPMRPILVEPNSSPKCESEAQTDITALPSHWKSESYLAHKVSHPFTTLPSKFTLPTRQAMQSRPSLKICNRSQDARRILLSDINFTSMVPELSRSADHLALESGVSGAVDSGSLAPTVAGLYRNFPRAFSYMKNPDIMGPCLVSPGYQHAREYGRFQWSPCECVAQSKWEYSTKYQSTQSSATSPQPPDVDVKQRPEIKPSSSLLEVCRHGHLIQRSVSSSSWQSEPASPTRCLLHNRTRSVPLTTSYTQSRSKLAGPAVSWGCRYSPSSNYGPSVNRARSKVSFQDNCLRRQGRGGQSLPDLRITDAQADSGDSTDSLIDEAEDYVRRSIDSIVTGTDVSRISRRRMARRHSDPDPIRDLISLKTAQPFLPKGINDLKLDHLVKIITGDGRVTVGKVRYVGAVAGLSDPHVGVELPSSNGDSDGSFRGRRYFECDPAHSLFVPFKKVVMAWKT</sequence>